<accession>A0A0A8XRM1</accession>
<dbReference type="EMBL" id="GBRH01282555">
    <property type="protein sequence ID" value="JAD15340.1"/>
    <property type="molecule type" value="Transcribed_RNA"/>
</dbReference>
<proteinExistence type="predicted"/>
<name>A0A0A8XRM1_ARUDO</name>
<evidence type="ECO:0000313" key="1">
    <source>
        <dbReference type="EMBL" id="JAD15340.1"/>
    </source>
</evidence>
<organism evidence="1">
    <name type="scientific">Arundo donax</name>
    <name type="common">Giant reed</name>
    <name type="synonym">Donax arundinaceus</name>
    <dbReference type="NCBI Taxonomy" id="35708"/>
    <lineage>
        <taxon>Eukaryota</taxon>
        <taxon>Viridiplantae</taxon>
        <taxon>Streptophyta</taxon>
        <taxon>Embryophyta</taxon>
        <taxon>Tracheophyta</taxon>
        <taxon>Spermatophyta</taxon>
        <taxon>Magnoliopsida</taxon>
        <taxon>Liliopsida</taxon>
        <taxon>Poales</taxon>
        <taxon>Poaceae</taxon>
        <taxon>PACMAD clade</taxon>
        <taxon>Arundinoideae</taxon>
        <taxon>Arundineae</taxon>
        <taxon>Arundo</taxon>
    </lineage>
</organism>
<dbReference type="AlphaFoldDB" id="A0A0A8XRM1"/>
<sequence length="132" mass="14710">MSAPCFYAPLRSFAPIDFFVPPHTFANTHSCFLLSQRRKAAIAFHRLLMRLCRLTNARSSPHPTPRVFLTNRHLDSCMSGHRPAAPPQTDGSPTSWCIPMSKFTGTATTSRFGLLFIAFGAHPLQLSRLPMP</sequence>
<reference evidence="1" key="1">
    <citation type="submission" date="2014-09" db="EMBL/GenBank/DDBJ databases">
        <authorList>
            <person name="Magalhaes I.L.F."/>
            <person name="Oliveira U."/>
            <person name="Santos F.R."/>
            <person name="Vidigal T.H.D.A."/>
            <person name="Brescovit A.D."/>
            <person name="Santos A.J."/>
        </authorList>
    </citation>
    <scope>NUCLEOTIDE SEQUENCE</scope>
    <source>
        <tissue evidence="1">Shoot tissue taken approximately 20 cm above the soil surface</tissue>
    </source>
</reference>
<reference evidence="1" key="2">
    <citation type="journal article" date="2015" name="Data Brief">
        <title>Shoot transcriptome of the giant reed, Arundo donax.</title>
        <authorList>
            <person name="Barrero R.A."/>
            <person name="Guerrero F.D."/>
            <person name="Moolhuijzen P."/>
            <person name="Goolsby J.A."/>
            <person name="Tidwell J."/>
            <person name="Bellgard S.E."/>
            <person name="Bellgard M.I."/>
        </authorList>
    </citation>
    <scope>NUCLEOTIDE SEQUENCE</scope>
    <source>
        <tissue evidence="1">Shoot tissue taken approximately 20 cm above the soil surface</tissue>
    </source>
</reference>
<protein>
    <submittedName>
        <fullName evidence="1">Uncharacterized protein</fullName>
    </submittedName>
</protein>